<dbReference type="InterPro" id="IPR044814">
    <property type="entry name" value="Terpene_cyclase_plant_C1"/>
</dbReference>
<evidence type="ECO:0000259" key="7">
    <source>
        <dbReference type="Pfam" id="PF03936"/>
    </source>
</evidence>
<keyword evidence="4" id="KW-0460">Magnesium</keyword>
<keyword evidence="9" id="KW-1185">Reference proteome</keyword>
<evidence type="ECO:0000259" key="6">
    <source>
        <dbReference type="Pfam" id="PF01397"/>
    </source>
</evidence>
<evidence type="ECO:0000256" key="1">
    <source>
        <dbReference type="ARBA" id="ARBA00001946"/>
    </source>
</evidence>
<gene>
    <name evidence="8" type="ORF">GH714_019828</name>
</gene>
<dbReference type="GO" id="GO:0016102">
    <property type="term" value="P:diterpenoid biosynthetic process"/>
    <property type="evidence" value="ECO:0007669"/>
    <property type="project" value="InterPro"/>
</dbReference>
<dbReference type="Pfam" id="PF01397">
    <property type="entry name" value="Terpene_synth"/>
    <property type="match status" value="1"/>
</dbReference>
<dbReference type="EMBL" id="JAAGAX010000009">
    <property type="protein sequence ID" value="KAF2303596.1"/>
    <property type="molecule type" value="Genomic_DNA"/>
</dbReference>
<organism evidence="8 9">
    <name type="scientific">Hevea brasiliensis</name>
    <name type="common">Para rubber tree</name>
    <name type="synonym">Siphonia brasiliensis</name>
    <dbReference type="NCBI Taxonomy" id="3981"/>
    <lineage>
        <taxon>Eukaryota</taxon>
        <taxon>Viridiplantae</taxon>
        <taxon>Streptophyta</taxon>
        <taxon>Embryophyta</taxon>
        <taxon>Tracheophyta</taxon>
        <taxon>Spermatophyta</taxon>
        <taxon>Magnoliopsida</taxon>
        <taxon>eudicotyledons</taxon>
        <taxon>Gunneridae</taxon>
        <taxon>Pentapetalae</taxon>
        <taxon>rosids</taxon>
        <taxon>fabids</taxon>
        <taxon>Malpighiales</taxon>
        <taxon>Euphorbiaceae</taxon>
        <taxon>Crotonoideae</taxon>
        <taxon>Micrandreae</taxon>
        <taxon>Hevea</taxon>
    </lineage>
</organism>
<proteinExistence type="inferred from homology"/>
<dbReference type="SUPFAM" id="SSF48576">
    <property type="entry name" value="Terpenoid synthases"/>
    <property type="match status" value="1"/>
</dbReference>
<dbReference type="GO" id="GO:0000287">
    <property type="term" value="F:magnesium ion binding"/>
    <property type="evidence" value="ECO:0007669"/>
    <property type="project" value="InterPro"/>
</dbReference>
<sequence>MDLKMNFIACNISENHTLRSGPSNEINSLVGCIGDDIRIEYEKKIKAFKNMLKKQGKDAEFQSLAMVDAIQRLGVEHLFQEEIDATLQRHYMMMPKTHNDTDLHEVALRFRLLRQEGYYVPAGVFDTFKTEDGKFKKELTHEIKGLMALYEASQLRIEGEDILDEAGDYSYQLLHSYMTSLDYPEARAVEHTLKHPHYKSHPMFFAKHFITNLQGANGWMNELQELAKFDFTMVQSQHQQEILRISEWWKELGLNKELKFARDQPLKWWTWSMTALTDPSLSEQRIDLVKPISFVYMIDDIFDVNGTLDDLTLFTQVVDRWDIAATEQLPDYMRICFNALDNVTNEISFKVYKRHGWNPLLSLRKTWASLCNAFLEEAKWFASGDLPNSEEYLKNGNLSSGVHAVLVHLFFLLGEGITKENVELIDANPGIINSTARILRFWDDLGSAKDENQDGYDGSYVECYLKEHQGCSVESARKHVHQMISETWKQLNKECLFQNPFSLTFTKACLNVARMVPLMYSYDENHRLLILEEHISSLLHESVSM</sequence>
<dbReference type="InterPro" id="IPR001906">
    <property type="entry name" value="Terpene_synth_N"/>
</dbReference>
<dbReference type="FunFam" id="1.10.600.10:FF:000007">
    <property type="entry name" value="Isoprene synthase, chloroplastic"/>
    <property type="match status" value="1"/>
</dbReference>
<keyword evidence="5" id="KW-0456">Lyase</keyword>
<dbReference type="SFLD" id="SFLDS00005">
    <property type="entry name" value="Isoprenoid_Synthase_Type_I"/>
    <property type="match status" value="1"/>
</dbReference>
<dbReference type="SFLD" id="SFLDG01019">
    <property type="entry name" value="Terpene_Cyclase_Like_1_C_Termi"/>
    <property type="match status" value="1"/>
</dbReference>
<feature type="domain" description="Terpene synthase N-terminal" evidence="6">
    <location>
        <begin position="40"/>
        <end position="193"/>
    </location>
</feature>
<dbReference type="Gene3D" id="1.10.600.10">
    <property type="entry name" value="Farnesyl Diphosphate Synthase"/>
    <property type="match status" value="1"/>
</dbReference>
<dbReference type="InterPro" id="IPR034741">
    <property type="entry name" value="Terpene_cyclase-like_1_C"/>
</dbReference>
<dbReference type="InterPro" id="IPR036965">
    <property type="entry name" value="Terpene_synth_N_sf"/>
</dbReference>
<dbReference type="SUPFAM" id="SSF48239">
    <property type="entry name" value="Terpenoid cyclases/Protein prenyltransferases"/>
    <property type="match status" value="1"/>
</dbReference>
<dbReference type="Proteomes" id="UP000467840">
    <property type="component" value="Chromosome 16"/>
</dbReference>
<name>A0A6A6LU89_HEVBR</name>
<evidence type="ECO:0000256" key="3">
    <source>
        <dbReference type="ARBA" id="ARBA00022723"/>
    </source>
</evidence>
<dbReference type="GO" id="GO:0120251">
    <property type="term" value="P:hydrocarbon biosynthetic process"/>
    <property type="evidence" value="ECO:0007669"/>
    <property type="project" value="UniProtKB-ARBA"/>
</dbReference>
<dbReference type="PANTHER" id="PTHR31225">
    <property type="entry name" value="OS04G0344100 PROTEIN-RELATED"/>
    <property type="match status" value="1"/>
</dbReference>
<evidence type="ECO:0000256" key="4">
    <source>
        <dbReference type="ARBA" id="ARBA00022842"/>
    </source>
</evidence>
<evidence type="ECO:0000256" key="2">
    <source>
        <dbReference type="ARBA" id="ARBA00006333"/>
    </source>
</evidence>
<dbReference type="Pfam" id="PF03936">
    <property type="entry name" value="Terpene_synth_C"/>
    <property type="match status" value="1"/>
</dbReference>
<dbReference type="Gene3D" id="1.50.10.130">
    <property type="entry name" value="Terpene synthase, N-terminal domain"/>
    <property type="match status" value="1"/>
</dbReference>
<dbReference type="CDD" id="cd00684">
    <property type="entry name" value="Terpene_cyclase_plant_C1"/>
    <property type="match status" value="1"/>
</dbReference>
<dbReference type="SMR" id="A0A6A6LU89"/>
<dbReference type="AlphaFoldDB" id="A0A6A6LU89"/>
<protein>
    <submittedName>
        <fullName evidence="8">Uncharacterized protein</fullName>
    </submittedName>
</protein>
<comment type="caution">
    <text evidence="8">The sequence shown here is derived from an EMBL/GenBank/DDBJ whole genome shotgun (WGS) entry which is preliminary data.</text>
</comment>
<comment type="cofactor">
    <cofactor evidence="1">
        <name>Mg(2+)</name>
        <dbReference type="ChEBI" id="CHEBI:18420"/>
    </cofactor>
</comment>
<dbReference type="GO" id="GO:0010333">
    <property type="term" value="F:terpene synthase activity"/>
    <property type="evidence" value="ECO:0007669"/>
    <property type="project" value="InterPro"/>
</dbReference>
<evidence type="ECO:0000313" key="8">
    <source>
        <dbReference type="EMBL" id="KAF2303596.1"/>
    </source>
</evidence>
<feature type="domain" description="Terpene synthase metal-binding" evidence="7">
    <location>
        <begin position="250"/>
        <end position="490"/>
    </location>
</feature>
<dbReference type="InterPro" id="IPR005630">
    <property type="entry name" value="Terpene_synthase_metal-bd"/>
</dbReference>
<reference evidence="8 9" key="1">
    <citation type="journal article" date="2020" name="Mol. Plant">
        <title>The Chromosome-Based Rubber Tree Genome Provides New Insights into Spurge Genome Evolution and Rubber Biosynthesis.</title>
        <authorList>
            <person name="Liu J."/>
            <person name="Shi C."/>
            <person name="Shi C.C."/>
            <person name="Li W."/>
            <person name="Zhang Q.J."/>
            <person name="Zhang Y."/>
            <person name="Li K."/>
            <person name="Lu H.F."/>
            <person name="Shi C."/>
            <person name="Zhu S.T."/>
            <person name="Xiao Z.Y."/>
            <person name="Nan H."/>
            <person name="Yue Y."/>
            <person name="Zhu X.G."/>
            <person name="Wu Y."/>
            <person name="Hong X.N."/>
            <person name="Fan G.Y."/>
            <person name="Tong Y."/>
            <person name="Zhang D."/>
            <person name="Mao C.L."/>
            <person name="Liu Y.L."/>
            <person name="Hao S.J."/>
            <person name="Liu W.Q."/>
            <person name="Lv M.Q."/>
            <person name="Zhang H.B."/>
            <person name="Liu Y."/>
            <person name="Hu-Tang G.R."/>
            <person name="Wang J.P."/>
            <person name="Wang J.H."/>
            <person name="Sun Y.H."/>
            <person name="Ni S.B."/>
            <person name="Chen W.B."/>
            <person name="Zhang X.C."/>
            <person name="Jiao Y.N."/>
            <person name="Eichler E.E."/>
            <person name="Li G.H."/>
            <person name="Liu X."/>
            <person name="Gao L.Z."/>
        </authorList>
    </citation>
    <scope>NUCLEOTIDE SEQUENCE [LARGE SCALE GENOMIC DNA]</scope>
    <source>
        <strain evidence="9">cv. GT1</strain>
        <tissue evidence="8">Leaf</tissue>
    </source>
</reference>
<evidence type="ECO:0000256" key="5">
    <source>
        <dbReference type="ARBA" id="ARBA00023239"/>
    </source>
</evidence>
<dbReference type="InterPro" id="IPR008949">
    <property type="entry name" value="Isoprenoid_synthase_dom_sf"/>
</dbReference>
<dbReference type="InterPro" id="IPR050148">
    <property type="entry name" value="Terpene_synthase-like"/>
</dbReference>
<dbReference type="InterPro" id="IPR008930">
    <property type="entry name" value="Terpenoid_cyclase/PrenylTrfase"/>
</dbReference>
<evidence type="ECO:0000313" key="9">
    <source>
        <dbReference type="Proteomes" id="UP000467840"/>
    </source>
</evidence>
<keyword evidence="3" id="KW-0479">Metal-binding</keyword>
<comment type="similarity">
    <text evidence="2">Belongs to the terpene synthase family.</text>
</comment>
<accession>A0A6A6LU89</accession>
<dbReference type="PANTHER" id="PTHR31225:SF0">
    <property type="entry name" value="S-(+)-LINALOOL SYNTHASE, CHLOROPLASTIC"/>
    <property type="match status" value="1"/>
</dbReference>